<sequence>MAKNPMAGLGKQDREEAVQEFLSNSSLKEKTVKQRGRRKNSTEIIKSRTVSMEDEYHELVDLLRVAPRRANLSRSDVFRAALVTLASLPFSDIKAALELSLETKPEEIQQLIKDLDKKIP</sequence>
<accession>A0A0J5FS75</accession>
<keyword evidence="2" id="KW-1185">Reference proteome</keyword>
<evidence type="ECO:0000313" key="1">
    <source>
        <dbReference type="EMBL" id="KMJ45163.1"/>
    </source>
</evidence>
<name>A0A0J5FS75_9GAMM</name>
<gene>
    <name evidence="1" type="ORF">AB204_10745</name>
</gene>
<comment type="caution">
    <text evidence="1">The sequence shown here is derived from an EMBL/GenBank/DDBJ whole genome shotgun (WGS) entry which is preliminary data.</text>
</comment>
<evidence type="ECO:0000313" key="2">
    <source>
        <dbReference type="Proteomes" id="UP000036277"/>
    </source>
</evidence>
<dbReference type="PATRIC" id="fig|880157.4.peg.2274"/>
<reference evidence="1 2" key="1">
    <citation type="submission" date="2015-06" db="EMBL/GenBank/DDBJ databases">
        <title>Draft Whole-Genome Sequence of the Entomopathogenic Bacterium Xenorhabdus khoisanae.</title>
        <authorList>
            <person name="Naidoo S."/>
            <person name="Featherston J."/>
            <person name="Gray V.M."/>
        </authorList>
    </citation>
    <scope>NUCLEOTIDE SEQUENCE [LARGE SCALE GENOMIC DNA]</scope>
    <source>
        <strain evidence="1 2">MCB</strain>
    </source>
</reference>
<dbReference type="OrthoDB" id="6447003at2"/>
<organism evidence="1 2">
    <name type="scientific">Xenorhabdus khoisanae</name>
    <dbReference type="NCBI Taxonomy" id="880157"/>
    <lineage>
        <taxon>Bacteria</taxon>
        <taxon>Pseudomonadati</taxon>
        <taxon>Pseudomonadota</taxon>
        <taxon>Gammaproteobacteria</taxon>
        <taxon>Enterobacterales</taxon>
        <taxon>Morganellaceae</taxon>
        <taxon>Xenorhabdus</taxon>
    </lineage>
</organism>
<dbReference type="AlphaFoldDB" id="A0A0J5FS75"/>
<dbReference type="RefSeq" id="WP_047963357.1">
    <property type="nucleotide sequence ID" value="NZ_CAWMBG010000064.1"/>
</dbReference>
<dbReference type="EMBL" id="LFCV01000064">
    <property type="protein sequence ID" value="KMJ45163.1"/>
    <property type="molecule type" value="Genomic_DNA"/>
</dbReference>
<proteinExistence type="predicted"/>
<dbReference type="Proteomes" id="UP000036277">
    <property type="component" value="Unassembled WGS sequence"/>
</dbReference>
<protein>
    <submittedName>
        <fullName evidence="1">Uncharacterized protein</fullName>
    </submittedName>
</protein>